<evidence type="ECO:0000256" key="1">
    <source>
        <dbReference type="SAM" id="MobiDB-lite"/>
    </source>
</evidence>
<dbReference type="AlphaFoldDB" id="A0A371K613"/>
<dbReference type="Proteomes" id="UP000264492">
    <property type="component" value="Unassembled WGS sequence"/>
</dbReference>
<sequence length="129" mass="13433">MFAARAQDSCAALVDCAEGTVAVGEPPNCGCEKIAPPRVPLTCEANFGCADGSQIGVGEWPDCGCRDLSTPEPAPGRGLPDPDRSTGPLDSLGGIETCKHFLKCAPGFEMLLWNGRCVCGETMLPPPVR</sequence>
<keyword evidence="3" id="KW-1185">Reference proteome</keyword>
<accession>A0A371K613</accession>
<feature type="region of interest" description="Disordered" evidence="1">
    <location>
        <begin position="68"/>
        <end position="88"/>
    </location>
</feature>
<evidence type="ECO:0000313" key="2">
    <source>
        <dbReference type="EMBL" id="RDZ29304.1"/>
    </source>
</evidence>
<protein>
    <submittedName>
        <fullName evidence="2">Uncharacterized protein</fullName>
    </submittedName>
</protein>
<gene>
    <name evidence="2" type="ORF">DX914_09535</name>
</gene>
<dbReference type="EMBL" id="QTSU01000001">
    <property type="protein sequence ID" value="RDZ29304.1"/>
    <property type="molecule type" value="Genomic_DNA"/>
</dbReference>
<comment type="caution">
    <text evidence="2">The sequence shown here is derived from an EMBL/GenBank/DDBJ whole genome shotgun (WGS) entry which is preliminary data.</text>
</comment>
<evidence type="ECO:0000313" key="3">
    <source>
        <dbReference type="Proteomes" id="UP000264492"/>
    </source>
</evidence>
<proteinExistence type="predicted"/>
<name>A0A371K613_9GAMM</name>
<reference evidence="2 3" key="1">
    <citation type="submission" date="2018-08" db="EMBL/GenBank/DDBJ databases">
        <title>Lysobacter sp. zong2l5, whole genome shotgun sequence.</title>
        <authorList>
            <person name="Zhang X."/>
            <person name="Feng G."/>
            <person name="Zhu H."/>
        </authorList>
    </citation>
    <scope>NUCLEOTIDE SEQUENCE [LARGE SCALE GENOMIC DNA]</scope>
    <source>
        <strain evidence="3">zong2l5</strain>
    </source>
</reference>
<organism evidence="2 3">
    <name type="scientific">Lysobacter silvisoli</name>
    <dbReference type="NCBI Taxonomy" id="2293254"/>
    <lineage>
        <taxon>Bacteria</taxon>
        <taxon>Pseudomonadati</taxon>
        <taxon>Pseudomonadota</taxon>
        <taxon>Gammaproteobacteria</taxon>
        <taxon>Lysobacterales</taxon>
        <taxon>Lysobacteraceae</taxon>
        <taxon>Lysobacter</taxon>
    </lineage>
</organism>